<comment type="caution">
    <text evidence="1">The sequence shown here is derived from an EMBL/GenBank/DDBJ whole genome shotgun (WGS) entry which is preliminary data.</text>
</comment>
<keyword evidence="2" id="KW-1185">Reference proteome</keyword>
<feature type="non-terminal residue" evidence="1">
    <location>
        <position position="34"/>
    </location>
</feature>
<dbReference type="EMBL" id="LXQA011450035">
    <property type="protein sequence ID" value="MCI97641.1"/>
    <property type="molecule type" value="Genomic_DNA"/>
</dbReference>
<sequence length="34" mass="3552">MSQPGKGSCASEMLSVVENEMSQRFFKGDGGSVA</sequence>
<accession>A0A392WFU3</accession>
<name>A0A392WFU3_9FABA</name>
<evidence type="ECO:0000313" key="2">
    <source>
        <dbReference type="Proteomes" id="UP000265520"/>
    </source>
</evidence>
<proteinExistence type="predicted"/>
<organism evidence="1 2">
    <name type="scientific">Trifolium medium</name>
    <dbReference type="NCBI Taxonomy" id="97028"/>
    <lineage>
        <taxon>Eukaryota</taxon>
        <taxon>Viridiplantae</taxon>
        <taxon>Streptophyta</taxon>
        <taxon>Embryophyta</taxon>
        <taxon>Tracheophyta</taxon>
        <taxon>Spermatophyta</taxon>
        <taxon>Magnoliopsida</taxon>
        <taxon>eudicotyledons</taxon>
        <taxon>Gunneridae</taxon>
        <taxon>Pentapetalae</taxon>
        <taxon>rosids</taxon>
        <taxon>fabids</taxon>
        <taxon>Fabales</taxon>
        <taxon>Fabaceae</taxon>
        <taxon>Papilionoideae</taxon>
        <taxon>50 kb inversion clade</taxon>
        <taxon>NPAAA clade</taxon>
        <taxon>Hologalegina</taxon>
        <taxon>IRL clade</taxon>
        <taxon>Trifolieae</taxon>
        <taxon>Trifolium</taxon>
    </lineage>
</organism>
<dbReference type="Proteomes" id="UP000265520">
    <property type="component" value="Unassembled WGS sequence"/>
</dbReference>
<dbReference type="AlphaFoldDB" id="A0A392WFU3"/>
<protein>
    <submittedName>
        <fullName evidence="1">Uncharacterized protein</fullName>
    </submittedName>
</protein>
<reference evidence="1 2" key="1">
    <citation type="journal article" date="2018" name="Front. Plant Sci.">
        <title>Red Clover (Trifolium pratense) and Zigzag Clover (T. medium) - A Picture of Genomic Similarities and Differences.</title>
        <authorList>
            <person name="Dluhosova J."/>
            <person name="Istvanek J."/>
            <person name="Nedelnik J."/>
            <person name="Repkova J."/>
        </authorList>
    </citation>
    <scope>NUCLEOTIDE SEQUENCE [LARGE SCALE GENOMIC DNA]</scope>
    <source>
        <strain evidence="2">cv. 10/8</strain>
        <tissue evidence="1">Leaf</tissue>
    </source>
</reference>
<evidence type="ECO:0000313" key="1">
    <source>
        <dbReference type="EMBL" id="MCI97641.1"/>
    </source>
</evidence>